<organism evidence="1 2">
    <name type="scientific">Eumeta variegata</name>
    <name type="common">Bagworm moth</name>
    <name type="synonym">Eumeta japonica</name>
    <dbReference type="NCBI Taxonomy" id="151549"/>
    <lineage>
        <taxon>Eukaryota</taxon>
        <taxon>Metazoa</taxon>
        <taxon>Ecdysozoa</taxon>
        <taxon>Arthropoda</taxon>
        <taxon>Hexapoda</taxon>
        <taxon>Insecta</taxon>
        <taxon>Pterygota</taxon>
        <taxon>Neoptera</taxon>
        <taxon>Endopterygota</taxon>
        <taxon>Lepidoptera</taxon>
        <taxon>Glossata</taxon>
        <taxon>Ditrysia</taxon>
        <taxon>Tineoidea</taxon>
        <taxon>Psychidae</taxon>
        <taxon>Oiketicinae</taxon>
        <taxon>Eumeta</taxon>
    </lineage>
</organism>
<comment type="caution">
    <text evidence="1">The sequence shown here is derived from an EMBL/GenBank/DDBJ whole genome shotgun (WGS) entry which is preliminary data.</text>
</comment>
<dbReference type="AlphaFoldDB" id="A0A4C1WKA7"/>
<dbReference type="Proteomes" id="UP000299102">
    <property type="component" value="Unassembled WGS sequence"/>
</dbReference>
<evidence type="ECO:0000313" key="2">
    <source>
        <dbReference type="Proteomes" id="UP000299102"/>
    </source>
</evidence>
<name>A0A4C1WKA7_EUMVA</name>
<gene>
    <name evidence="1" type="ORF">EVAR_48304_1</name>
</gene>
<reference evidence="1 2" key="1">
    <citation type="journal article" date="2019" name="Commun. Biol.">
        <title>The bagworm genome reveals a unique fibroin gene that provides high tensile strength.</title>
        <authorList>
            <person name="Kono N."/>
            <person name="Nakamura H."/>
            <person name="Ohtoshi R."/>
            <person name="Tomita M."/>
            <person name="Numata K."/>
            <person name="Arakawa K."/>
        </authorList>
    </citation>
    <scope>NUCLEOTIDE SEQUENCE [LARGE SCALE GENOMIC DNA]</scope>
</reference>
<evidence type="ECO:0000313" key="1">
    <source>
        <dbReference type="EMBL" id="GBP51681.1"/>
    </source>
</evidence>
<proteinExistence type="predicted"/>
<keyword evidence="2" id="KW-1185">Reference proteome</keyword>
<sequence>MHPRKILSCNGIRGKIFPRYRIRRAPPRLRYRARKYGVMRVFYDAAGWRAARPAAPKRETLSKFRIDLLNENYFNRKMNAEHRKLFIRPAELRGRQVSAGVGAC</sequence>
<protein>
    <submittedName>
        <fullName evidence="1">Uncharacterized protein</fullName>
    </submittedName>
</protein>
<accession>A0A4C1WKA7</accession>
<dbReference type="EMBL" id="BGZK01000586">
    <property type="protein sequence ID" value="GBP51681.1"/>
    <property type="molecule type" value="Genomic_DNA"/>
</dbReference>